<dbReference type="PANTHER" id="PTHR43166">
    <property type="entry name" value="AMINO ACID IMPORT ATP-BINDING PROTEIN"/>
    <property type="match status" value="1"/>
</dbReference>
<keyword evidence="2" id="KW-0813">Transport</keyword>
<name>A0A395XJH2_9FIRM</name>
<comment type="subcellular location">
    <subcellularLocation>
        <location evidence="1">Cell membrane</location>
        <topology evidence="1">Peripheral membrane protein</topology>
    </subcellularLocation>
</comment>
<dbReference type="Proteomes" id="UP000283630">
    <property type="component" value="Unassembled WGS sequence"/>
</dbReference>
<evidence type="ECO:0000313" key="11">
    <source>
        <dbReference type="Proteomes" id="UP000266376"/>
    </source>
</evidence>
<dbReference type="GO" id="GO:0005524">
    <property type="term" value="F:ATP binding"/>
    <property type="evidence" value="ECO:0007669"/>
    <property type="project" value="UniProtKB-KW"/>
</dbReference>
<evidence type="ECO:0000313" key="13">
    <source>
        <dbReference type="Proteomes" id="UP000283652"/>
    </source>
</evidence>
<evidence type="ECO:0000313" key="12">
    <source>
        <dbReference type="Proteomes" id="UP000283630"/>
    </source>
</evidence>
<dbReference type="InterPro" id="IPR030679">
    <property type="entry name" value="ABC_ATPase_HisP-typ"/>
</dbReference>
<organism evidence="10 11">
    <name type="scientific">Dorea formicigenerans</name>
    <dbReference type="NCBI Taxonomy" id="39486"/>
    <lineage>
        <taxon>Bacteria</taxon>
        <taxon>Bacillati</taxon>
        <taxon>Bacillota</taxon>
        <taxon>Clostridia</taxon>
        <taxon>Lachnospirales</taxon>
        <taxon>Lachnospiraceae</taxon>
        <taxon>Dorea</taxon>
    </lineage>
</organism>
<dbReference type="RefSeq" id="WP_118145438.1">
    <property type="nucleotide sequence ID" value="NZ_QRUK01000014.1"/>
</dbReference>
<evidence type="ECO:0000256" key="2">
    <source>
        <dbReference type="ARBA" id="ARBA00022448"/>
    </source>
</evidence>
<dbReference type="Proteomes" id="UP000283652">
    <property type="component" value="Unassembled WGS sequence"/>
</dbReference>
<dbReference type="InterPro" id="IPR050086">
    <property type="entry name" value="MetN_ABC_transporter-like"/>
</dbReference>
<evidence type="ECO:0000256" key="4">
    <source>
        <dbReference type="ARBA" id="ARBA00022741"/>
    </source>
</evidence>
<evidence type="ECO:0000256" key="3">
    <source>
        <dbReference type="ARBA" id="ARBA00022475"/>
    </source>
</evidence>
<dbReference type="EMBL" id="QRUK01000014">
    <property type="protein sequence ID" value="RGR58646.1"/>
    <property type="molecule type" value="Genomic_DNA"/>
</dbReference>
<dbReference type="AlphaFoldDB" id="A0A395XJH2"/>
<dbReference type="InterPro" id="IPR003593">
    <property type="entry name" value="AAA+_ATPase"/>
</dbReference>
<dbReference type="SMART" id="SM00382">
    <property type="entry name" value="AAA"/>
    <property type="match status" value="1"/>
</dbReference>
<protein>
    <submittedName>
        <fullName evidence="10">Amino acid ABC transporter ATP-binding protein</fullName>
    </submittedName>
</protein>
<gene>
    <name evidence="10" type="ORF">DWV67_12580</name>
    <name evidence="9" type="ORF">DWX53_08700</name>
    <name evidence="8" type="ORF">DWY33_08810</name>
</gene>
<dbReference type="GO" id="GO:0016887">
    <property type="term" value="F:ATP hydrolysis activity"/>
    <property type="evidence" value="ECO:0007669"/>
    <property type="project" value="InterPro"/>
</dbReference>
<dbReference type="PIRSF" id="PIRSF039085">
    <property type="entry name" value="ABC_ATPase_HisP"/>
    <property type="match status" value="1"/>
</dbReference>
<dbReference type="EMBL" id="QSAJ01000035">
    <property type="protein sequence ID" value="RGW51079.1"/>
    <property type="molecule type" value="Genomic_DNA"/>
</dbReference>
<evidence type="ECO:0000259" key="7">
    <source>
        <dbReference type="PROSITE" id="PS50893"/>
    </source>
</evidence>
<evidence type="ECO:0000256" key="1">
    <source>
        <dbReference type="ARBA" id="ARBA00004202"/>
    </source>
</evidence>
<dbReference type="Proteomes" id="UP000266376">
    <property type="component" value="Unassembled WGS sequence"/>
</dbReference>
<dbReference type="EMBL" id="QRWH01000006">
    <property type="protein sequence ID" value="RGT09082.1"/>
    <property type="molecule type" value="Genomic_DNA"/>
</dbReference>
<keyword evidence="3" id="KW-1003">Cell membrane</keyword>
<keyword evidence="5 10" id="KW-0067">ATP-binding</keyword>
<dbReference type="SUPFAM" id="SSF52540">
    <property type="entry name" value="P-loop containing nucleoside triphosphate hydrolases"/>
    <property type="match status" value="1"/>
</dbReference>
<comment type="caution">
    <text evidence="10">The sequence shown here is derived from an EMBL/GenBank/DDBJ whole genome shotgun (WGS) entry which is preliminary data.</text>
</comment>
<reference evidence="11 12" key="1">
    <citation type="submission" date="2018-08" db="EMBL/GenBank/DDBJ databases">
        <title>A genome reference for cultivated species of the human gut microbiota.</title>
        <authorList>
            <person name="Zou Y."/>
            <person name="Xue W."/>
            <person name="Luo G."/>
        </authorList>
    </citation>
    <scope>NUCLEOTIDE SEQUENCE [LARGE SCALE GENOMIC DNA]</scope>
    <source>
        <strain evidence="10 11">AF12-11</strain>
        <strain evidence="9 12">AF19-4AC</strain>
        <strain evidence="8 13">AF25-11</strain>
    </source>
</reference>
<evidence type="ECO:0000256" key="6">
    <source>
        <dbReference type="ARBA" id="ARBA00023136"/>
    </source>
</evidence>
<dbReference type="PROSITE" id="PS50893">
    <property type="entry name" value="ABC_TRANSPORTER_2"/>
    <property type="match status" value="1"/>
</dbReference>
<dbReference type="InterPro" id="IPR017871">
    <property type="entry name" value="ABC_transporter-like_CS"/>
</dbReference>
<dbReference type="Gene3D" id="3.40.50.300">
    <property type="entry name" value="P-loop containing nucleotide triphosphate hydrolases"/>
    <property type="match status" value="1"/>
</dbReference>
<evidence type="ECO:0000313" key="9">
    <source>
        <dbReference type="EMBL" id="RGT09082.1"/>
    </source>
</evidence>
<dbReference type="CDD" id="cd03262">
    <property type="entry name" value="ABC_HisP_GlnQ"/>
    <property type="match status" value="1"/>
</dbReference>
<dbReference type="GO" id="GO:0005886">
    <property type="term" value="C:plasma membrane"/>
    <property type="evidence" value="ECO:0007669"/>
    <property type="project" value="UniProtKB-SubCell"/>
</dbReference>
<dbReference type="InterPro" id="IPR027417">
    <property type="entry name" value="P-loop_NTPase"/>
</dbReference>
<feature type="domain" description="ABC transporter" evidence="7">
    <location>
        <begin position="2"/>
        <end position="240"/>
    </location>
</feature>
<evidence type="ECO:0000313" key="8">
    <source>
        <dbReference type="EMBL" id="RGR58646.1"/>
    </source>
</evidence>
<proteinExistence type="predicted"/>
<dbReference type="GO" id="GO:0015424">
    <property type="term" value="F:ABC-type amino acid transporter activity"/>
    <property type="evidence" value="ECO:0007669"/>
    <property type="project" value="InterPro"/>
</dbReference>
<evidence type="ECO:0000256" key="5">
    <source>
        <dbReference type="ARBA" id="ARBA00022840"/>
    </source>
</evidence>
<evidence type="ECO:0000313" key="10">
    <source>
        <dbReference type="EMBL" id="RGW51079.1"/>
    </source>
</evidence>
<dbReference type="Pfam" id="PF00005">
    <property type="entry name" value="ABC_tran"/>
    <property type="match status" value="1"/>
</dbReference>
<keyword evidence="6" id="KW-0472">Membrane</keyword>
<keyword evidence="4" id="KW-0547">Nucleotide-binding</keyword>
<accession>A0A395XJH2</accession>
<dbReference type="PROSITE" id="PS00211">
    <property type="entry name" value="ABC_TRANSPORTER_1"/>
    <property type="match status" value="1"/>
</dbReference>
<sequence length="246" mass="28042">MIKVTDLHKSFGELAVLKGIDFQADTGEVIVIIGPSGMGKSTFLRCINYIERPEKGIIEIDNVKVDAEKCTEKEIKQLRLKTSMVFQNYNIFKNKTVIENVMLPMTSVQKIEKEIAKEKALQYLDQVGLLDKVNEYPSRLSGGQQQRVGIARAMAVNPKLILLDEPTSSLDPELVLGILDILRNLANEHKRTMIIVTHEMSFAKEIADRIIFMDDGRIIEEGTPEEIFSNPQNERTKRFLERFQTF</sequence>
<dbReference type="PANTHER" id="PTHR43166:SF35">
    <property type="entry name" value="L-CYSTINE IMPORT ATP-BINDING PROTEIN TCYN"/>
    <property type="match status" value="1"/>
</dbReference>
<dbReference type="InterPro" id="IPR003439">
    <property type="entry name" value="ABC_transporter-like_ATP-bd"/>
</dbReference>